<organism evidence="1 2">
    <name type="scientific">Acidaminococcus intestini</name>
    <dbReference type="NCBI Taxonomy" id="187327"/>
    <lineage>
        <taxon>Bacteria</taxon>
        <taxon>Bacillati</taxon>
        <taxon>Bacillota</taxon>
        <taxon>Negativicutes</taxon>
        <taxon>Acidaminococcales</taxon>
        <taxon>Acidaminococcaceae</taxon>
        <taxon>Acidaminococcus</taxon>
    </lineage>
</organism>
<dbReference type="InterPro" id="IPR038287">
    <property type="entry name" value="Cse2_sf"/>
</dbReference>
<gene>
    <name evidence="1" type="primary">casB</name>
    <name evidence="1" type="ORF">KHX13_09860</name>
</gene>
<proteinExistence type="predicted"/>
<name>A0A943EFS8_9FIRM</name>
<dbReference type="CDD" id="cd09731">
    <property type="entry name" value="Cse2_I-E"/>
    <property type="match status" value="1"/>
</dbReference>
<dbReference type="EMBL" id="JAGZCZ010000015">
    <property type="protein sequence ID" value="MBS5520593.1"/>
    <property type="molecule type" value="Genomic_DNA"/>
</dbReference>
<evidence type="ECO:0000313" key="1">
    <source>
        <dbReference type="EMBL" id="MBS5520593.1"/>
    </source>
</evidence>
<dbReference type="Proteomes" id="UP000754226">
    <property type="component" value="Unassembled WGS sequence"/>
</dbReference>
<dbReference type="AlphaFoldDB" id="A0A943EFS8"/>
<dbReference type="Gene3D" id="1.10.520.40">
    <property type="entry name" value="CRISPR-associated protein Cse2"/>
    <property type="match status" value="1"/>
</dbReference>
<protein>
    <submittedName>
        <fullName evidence="1">Type I-E CRISPR-associated protein Cse2/CasB</fullName>
    </submittedName>
</protein>
<dbReference type="NCBIfam" id="TIGR02548">
    <property type="entry name" value="casB_cse2"/>
    <property type="match status" value="1"/>
</dbReference>
<comment type="caution">
    <text evidence="1">The sequence shown here is derived from an EMBL/GenBank/DDBJ whole genome shotgun (WGS) entry which is preliminary data.</text>
</comment>
<accession>A0A943EFS8</accession>
<sequence length="192" mass="22229">MTNDVVTCIERKLAYYQKNRESSTVKSELALLRHGIGKFPGEVPQVCGMVFKDLPESLQGKGENPSYAEWALYAALTLFSFHQQGKSSFMHAKGVTLGKAIRRLVPYGDQEAEERTLRRFNQMATSSDMDELSHHLRGMISLLRSRDIPLDYAALARDLFLYQTIELQPKVRLKWGRDYYYYQKETKEENHE</sequence>
<dbReference type="Pfam" id="PF09485">
    <property type="entry name" value="CRISPR_Cse2"/>
    <property type="match status" value="1"/>
</dbReference>
<evidence type="ECO:0000313" key="2">
    <source>
        <dbReference type="Proteomes" id="UP000754226"/>
    </source>
</evidence>
<reference evidence="1" key="1">
    <citation type="submission" date="2021-02" db="EMBL/GenBank/DDBJ databases">
        <title>Infant gut strain persistence is associated with maternal origin, phylogeny, and functional potential including surface adhesion and iron acquisition.</title>
        <authorList>
            <person name="Lou Y.C."/>
        </authorList>
    </citation>
    <scope>NUCLEOTIDE SEQUENCE</scope>
    <source>
        <strain evidence="1">L3_106_000M1_dasL3_106_000M1_concoct_15</strain>
    </source>
</reference>
<dbReference type="InterPro" id="IPR013382">
    <property type="entry name" value="CRISPR-assoc_prot_Cse2"/>
</dbReference>